<evidence type="ECO:0000256" key="4">
    <source>
        <dbReference type="ARBA" id="ARBA00023186"/>
    </source>
</evidence>
<dbReference type="RefSeq" id="WP_013138286.1">
    <property type="nucleotide sequence ID" value="NC_014168.1"/>
</dbReference>
<comment type="subcellular location">
    <subcellularLocation>
        <location evidence="1">Cytoplasm</location>
    </subcellularLocation>
</comment>
<accession>D6Z7A2</accession>
<evidence type="ECO:0000256" key="2">
    <source>
        <dbReference type="ARBA" id="ARBA00006411"/>
    </source>
</evidence>
<comment type="similarity">
    <text evidence="2">Belongs to the EspG family.</text>
</comment>
<evidence type="ECO:0000313" key="5">
    <source>
        <dbReference type="EMBL" id="ADG97832.1"/>
    </source>
</evidence>
<dbReference type="eggNOG" id="ENOG5033V9A">
    <property type="taxonomic scope" value="Bacteria"/>
</dbReference>
<proteinExistence type="inferred from homology"/>
<gene>
    <name evidence="5" type="ordered locus">Srot_1368</name>
</gene>
<protein>
    <recommendedName>
        <fullName evidence="7">ESX secretion-associated protein EspG</fullName>
    </recommendedName>
</protein>
<dbReference type="STRING" id="640132.Srot_1368"/>
<keyword evidence="3" id="KW-0963">Cytoplasm</keyword>
<evidence type="ECO:0000313" key="6">
    <source>
        <dbReference type="Proteomes" id="UP000002247"/>
    </source>
</evidence>
<dbReference type="HOGENOM" id="CLU_073321_1_0_11"/>
<dbReference type="Pfam" id="PF14011">
    <property type="entry name" value="ESX-1_EspG"/>
    <property type="match status" value="1"/>
</dbReference>
<dbReference type="EMBL" id="CP001958">
    <property type="protein sequence ID" value="ADG97832.1"/>
    <property type="molecule type" value="Genomic_DNA"/>
</dbReference>
<sequence>MVTTEIGAVALHVSTLEYVRKLAKTESVPTVLACYQGFYVDVEQRRKEWDLMNAELNEKGILRGEAVHPELQAWLEALDHPDRELSGRVKRGESMLRMALVRRGDVHALAIRYGDEVVIQNFEYDAQKSSGQLARAALVVLGEGVIPDFNRVSAPTQSIVDAMPRNVDLDAVYTSLLRVGASQKDAKVLATIMATVEVQSEFVVYERGDGPRARGKGAVSVFDSPKGRFVSSPSVASDGEIWSTMTPGTDHRISQAFNSLIELLPSEQWWPEAS</sequence>
<dbReference type="KEGG" id="srt:Srot_1368"/>
<evidence type="ECO:0000256" key="1">
    <source>
        <dbReference type="ARBA" id="ARBA00004496"/>
    </source>
</evidence>
<dbReference type="OrthoDB" id="4525561at2"/>
<name>D6Z7A2_SEGRD</name>
<dbReference type="InterPro" id="IPR025734">
    <property type="entry name" value="EspG"/>
</dbReference>
<organism evidence="5 6">
    <name type="scientific">Segniliparus rotundus (strain ATCC BAA-972 / CDC 1076 / CIP 108378 / DSM 44985 / JCM 13578)</name>
    <dbReference type="NCBI Taxonomy" id="640132"/>
    <lineage>
        <taxon>Bacteria</taxon>
        <taxon>Bacillati</taxon>
        <taxon>Actinomycetota</taxon>
        <taxon>Actinomycetes</taxon>
        <taxon>Mycobacteriales</taxon>
        <taxon>Segniliparaceae</taxon>
        <taxon>Segniliparus</taxon>
    </lineage>
</organism>
<evidence type="ECO:0008006" key="7">
    <source>
        <dbReference type="Google" id="ProtNLM"/>
    </source>
</evidence>
<dbReference type="AlphaFoldDB" id="D6Z7A2"/>
<keyword evidence="6" id="KW-1185">Reference proteome</keyword>
<dbReference type="Proteomes" id="UP000002247">
    <property type="component" value="Chromosome"/>
</dbReference>
<reference evidence="5 6" key="1">
    <citation type="journal article" date="2010" name="Stand. Genomic Sci.">
        <title>Complete genome sequence of Segniliparus rotundus type strain (CDC 1076).</title>
        <authorList>
            <person name="Sikorski J."/>
            <person name="Lapidus A."/>
            <person name="Copeland A."/>
            <person name="Misra M."/>
            <person name="Glavina Del Rio T."/>
            <person name="Nolan M."/>
            <person name="Lucas S."/>
            <person name="Chen F."/>
            <person name="Tice H."/>
            <person name="Cheng J.F."/>
            <person name="Jando M."/>
            <person name="Schneider S."/>
            <person name="Bruce D."/>
            <person name="Goodwin L."/>
            <person name="Pitluck S."/>
            <person name="Liolios K."/>
            <person name="Mikhailova N."/>
            <person name="Pati A."/>
            <person name="Ivanova N."/>
            <person name="Mavromatis K."/>
            <person name="Chen A."/>
            <person name="Palaniappan K."/>
            <person name="Chertkov O."/>
            <person name="Land M."/>
            <person name="Hauser L."/>
            <person name="Chang Y.J."/>
            <person name="Jeffries C.D."/>
            <person name="Brettin T."/>
            <person name="Detter J.C."/>
            <person name="Han C."/>
            <person name="Rohde M."/>
            <person name="Goker M."/>
            <person name="Bristow J."/>
            <person name="Eisen J.A."/>
            <person name="Markowitz V."/>
            <person name="Hugenholtz P."/>
            <person name="Kyrpides N.C."/>
            <person name="Klenk H.P."/>
        </authorList>
    </citation>
    <scope>NUCLEOTIDE SEQUENCE [LARGE SCALE GENOMIC DNA]</scope>
    <source>
        <strain evidence="6">ATCC BAA-972 / CDC 1076 / CIP 108378 / DSM 44985 / JCM 13578</strain>
    </source>
</reference>
<keyword evidence="4" id="KW-0143">Chaperone</keyword>
<evidence type="ECO:0000256" key="3">
    <source>
        <dbReference type="ARBA" id="ARBA00022490"/>
    </source>
</evidence>